<evidence type="ECO:0000259" key="2">
    <source>
        <dbReference type="Pfam" id="PF00171"/>
    </source>
</evidence>
<feature type="domain" description="Aldehyde dehydrogenase" evidence="2">
    <location>
        <begin position="5"/>
        <end position="448"/>
    </location>
</feature>
<evidence type="ECO:0000313" key="4">
    <source>
        <dbReference type="Proteomes" id="UP000199034"/>
    </source>
</evidence>
<accession>A0A1G6TT10</accession>
<sequence length="502" mass="51049">MTLIQGTDPRTGEPVGEAYAATTPDELEALLAAAAAAAPSYAASEPCVRAGLLRALADRLDENAVALAELGSLESGLPLGRLTGEVGRTSGQLRLFATVVEEGSYLEATLDPAVPTATPPRPDLRRVLVSLGPVLVFGASNFPLAFSVLGGDTASALACGSPVLAKVHDSHPGLSATVLDLAATVVAEQGLPAGVIGAVRGNDAALTALRDPRIKAAGFTGSTHVGRMLFDAASSRPDPIPFFGELGSINPTIVTPSAVAARGAAIVDGYVDSFTLGTGQFCTKPGLLFLPRGHGLADALAARVGAAAPAPLLNARIRTALDDGVAALSAAATRLAGGEDAPAEGSWASPSVFVTSAATVAADPAVAEEVFGPVSVVVEYDDLDDLAVALRSVEGSLTATLHVEDDDSLPLDELVGLVAARAGRVLFNGWPTGVAVSWAQTHGGPWPSTTSAQHTSVGATAIRRWLRPVTFQDAPDAVLPASLRDANPWGLPRRLDGVLVLP</sequence>
<dbReference type="InterPro" id="IPR044151">
    <property type="entry name" value="ALDH_KGSADH"/>
</dbReference>
<reference evidence="4" key="1">
    <citation type="submission" date="2016-10" db="EMBL/GenBank/DDBJ databases">
        <authorList>
            <person name="Varghese N."/>
            <person name="Submissions S."/>
        </authorList>
    </citation>
    <scope>NUCLEOTIDE SEQUENCE [LARGE SCALE GENOMIC DNA]</scope>
    <source>
        <strain evidence="4">CGMCC 4.6858</strain>
    </source>
</reference>
<dbReference type="OrthoDB" id="9770537at2"/>
<dbReference type="InterPro" id="IPR016162">
    <property type="entry name" value="Ald_DH_N"/>
</dbReference>
<dbReference type="AlphaFoldDB" id="A0A1G6TT10"/>
<dbReference type="Gene3D" id="3.40.309.10">
    <property type="entry name" value="Aldehyde Dehydrogenase, Chain A, domain 2"/>
    <property type="match status" value="1"/>
</dbReference>
<gene>
    <name evidence="3" type="ORF">SAMN05421872_107161</name>
</gene>
<dbReference type="InterPro" id="IPR015590">
    <property type="entry name" value="Aldehyde_DH_dom"/>
</dbReference>
<dbReference type="InterPro" id="IPR016161">
    <property type="entry name" value="Ald_DH/histidinol_DH"/>
</dbReference>
<dbReference type="STRING" id="1045774.SAMN05421872_107161"/>
<dbReference type="InterPro" id="IPR050740">
    <property type="entry name" value="Aldehyde_DH_Superfamily"/>
</dbReference>
<keyword evidence="4" id="KW-1185">Reference proteome</keyword>
<name>A0A1G6TT10_9ACTN</name>
<dbReference type="SUPFAM" id="SSF53720">
    <property type="entry name" value="ALDH-like"/>
    <property type="match status" value="1"/>
</dbReference>
<evidence type="ECO:0000256" key="1">
    <source>
        <dbReference type="ARBA" id="ARBA00023002"/>
    </source>
</evidence>
<dbReference type="CDD" id="cd07129">
    <property type="entry name" value="ALDH_KGSADH"/>
    <property type="match status" value="1"/>
</dbReference>
<dbReference type="EMBL" id="FMZM01000007">
    <property type="protein sequence ID" value="SDD31465.1"/>
    <property type="molecule type" value="Genomic_DNA"/>
</dbReference>
<proteinExistence type="predicted"/>
<dbReference type="InterPro" id="IPR016163">
    <property type="entry name" value="Ald_DH_C"/>
</dbReference>
<keyword evidence="1" id="KW-0560">Oxidoreductase</keyword>
<dbReference type="Pfam" id="PF00171">
    <property type="entry name" value="Aldedh"/>
    <property type="match status" value="1"/>
</dbReference>
<evidence type="ECO:0000313" key="3">
    <source>
        <dbReference type="EMBL" id="SDD31465.1"/>
    </source>
</evidence>
<dbReference type="Proteomes" id="UP000199034">
    <property type="component" value="Unassembled WGS sequence"/>
</dbReference>
<dbReference type="GO" id="GO:0016620">
    <property type="term" value="F:oxidoreductase activity, acting on the aldehyde or oxo group of donors, NAD or NADP as acceptor"/>
    <property type="evidence" value="ECO:0007669"/>
    <property type="project" value="InterPro"/>
</dbReference>
<dbReference type="PANTHER" id="PTHR43353:SF3">
    <property type="entry name" value="ALDEHYDE DEHYDROGENASE-RELATED"/>
    <property type="match status" value="1"/>
</dbReference>
<dbReference type="Gene3D" id="3.40.605.10">
    <property type="entry name" value="Aldehyde Dehydrogenase, Chain A, domain 1"/>
    <property type="match status" value="1"/>
</dbReference>
<dbReference type="RefSeq" id="WP_090857099.1">
    <property type="nucleotide sequence ID" value="NZ_FMZM01000007.1"/>
</dbReference>
<protein>
    <submittedName>
        <fullName evidence="3">NADP-dependent aldehyde dehydrogenase</fullName>
    </submittedName>
</protein>
<dbReference type="PANTHER" id="PTHR43353">
    <property type="entry name" value="SUCCINATE-SEMIALDEHYDE DEHYDROGENASE, MITOCHONDRIAL"/>
    <property type="match status" value="1"/>
</dbReference>
<organism evidence="3 4">
    <name type="scientific">Nocardioides lianchengensis</name>
    <dbReference type="NCBI Taxonomy" id="1045774"/>
    <lineage>
        <taxon>Bacteria</taxon>
        <taxon>Bacillati</taxon>
        <taxon>Actinomycetota</taxon>
        <taxon>Actinomycetes</taxon>
        <taxon>Propionibacteriales</taxon>
        <taxon>Nocardioidaceae</taxon>
        <taxon>Nocardioides</taxon>
    </lineage>
</organism>